<gene>
    <name evidence="1" type="ORF">U9M48_031920</name>
</gene>
<dbReference type="EMBL" id="CP144751">
    <property type="protein sequence ID" value="WVZ84954.1"/>
    <property type="molecule type" value="Genomic_DNA"/>
</dbReference>
<protein>
    <submittedName>
        <fullName evidence="1">Uncharacterized protein</fullName>
    </submittedName>
</protein>
<organism evidence="1 2">
    <name type="scientific">Paspalum notatum var. saurae</name>
    <dbReference type="NCBI Taxonomy" id="547442"/>
    <lineage>
        <taxon>Eukaryota</taxon>
        <taxon>Viridiplantae</taxon>
        <taxon>Streptophyta</taxon>
        <taxon>Embryophyta</taxon>
        <taxon>Tracheophyta</taxon>
        <taxon>Spermatophyta</taxon>
        <taxon>Magnoliopsida</taxon>
        <taxon>Liliopsida</taxon>
        <taxon>Poales</taxon>
        <taxon>Poaceae</taxon>
        <taxon>PACMAD clade</taxon>
        <taxon>Panicoideae</taxon>
        <taxon>Andropogonodae</taxon>
        <taxon>Paspaleae</taxon>
        <taxon>Paspalinae</taxon>
        <taxon>Paspalum</taxon>
    </lineage>
</organism>
<keyword evidence="2" id="KW-1185">Reference proteome</keyword>
<dbReference type="AlphaFoldDB" id="A0AAQ3U683"/>
<accession>A0AAQ3U683</accession>
<name>A0AAQ3U683_PASNO</name>
<dbReference type="Proteomes" id="UP001341281">
    <property type="component" value="Chromosome 07"/>
</dbReference>
<sequence>MSVGQLTDHGCVILDSDICYVQNRHTGYLVGTGPRRRDSQRLWELDWLRLPSAASVNTFLLLFVRSFLRKAEALSIATYLINIQPSFALRGGIPLEHLCGKTPDYSDL</sequence>
<proteinExistence type="predicted"/>
<evidence type="ECO:0000313" key="2">
    <source>
        <dbReference type="Proteomes" id="UP001341281"/>
    </source>
</evidence>
<evidence type="ECO:0000313" key="1">
    <source>
        <dbReference type="EMBL" id="WVZ84954.1"/>
    </source>
</evidence>
<reference evidence="1 2" key="1">
    <citation type="submission" date="2024-02" db="EMBL/GenBank/DDBJ databases">
        <title>High-quality chromosome-scale genome assembly of Pensacola bahiagrass (Paspalum notatum Flugge var. saurae).</title>
        <authorList>
            <person name="Vega J.M."/>
            <person name="Podio M."/>
            <person name="Orjuela J."/>
            <person name="Siena L.A."/>
            <person name="Pessino S.C."/>
            <person name="Combes M.C."/>
            <person name="Mariac C."/>
            <person name="Albertini E."/>
            <person name="Pupilli F."/>
            <person name="Ortiz J.P.A."/>
            <person name="Leblanc O."/>
        </authorList>
    </citation>
    <scope>NUCLEOTIDE SEQUENCE [LARGE SCALE GENOMIC DNA]</scope>
    <source>
        <strain evidence="1">R1</strain>
        <tissue evidence="1">Leaf</tissue>
    </source>
</reference>